<protein>
    <recommendedName>
        <fullName evidence="4">Serine hydrolase</fullName>
    </recommendedName>
</protein>
<dbReference type="SUPFAM" id="SSF56601">
    <property type="entry name" value="beta-lactamase/transpeptidase-like"/>
    <property type="match status" value="1"/>
</dbReference>
<organism evidence="2 3">
    <name type="scientific">Corynebacterium pyruviciproducens</name>
    <dbReference type="NCBI Taxonomy" id="598660"/>
    <lineage>
        <taxon>Bacteria</taxon>
        <taxon>Bacillati</taxon>
        <taxon>Actinomycetota</taxon>
        <taxon>Actinomycetes</taxon>
        <taxon>Mycobacteriales</taxon>
        <taxon>Corynebacteriaceae</taxon>
        <taxon>Corynebacterium</taxon>
    </lineage>
</organism>
<evidence type="ECO:0000313" key="3">
    <source>
        <dbReference type="Proteomes" id="UP000234560"/>
    </source>
</evidence>
<name>A0AAF0YWD1_9CORY</name>
<gene>
    <name evidence="2" type="ORF">CYJ47_02595</name>
</gene>
<evidence type="ECO:0008006" key="4">
    <source>
        <dbReference type="Google" id="ProtNLM"/>
    </source>
</evidence>
<evidence type="ECO:0000313" key="2">
    <source>
        <dbReference type="EMBL" id="WOT02683.1"/>
    </source>
</evidence>
<sequence length="298" mass="30581">MVNRKIVAALCAVALGLTPATAQAVEQSELDRVAREVTAETGIPVGIAIHDATGTRAAGQITDFPAYSTGKVPLAIAALRESPAALADATAAVTVSDNAAADRLWAGLGGRAATAKVNTVLAQGGSTTTNPGWWAMPSWSVADQATFFAHIPCVDKGPEVEELMGNVVGYQRWAFGQLPGAKIKGGWLPDHGYSLRQGAIIPTGAGWVGAAVAVRTPTADFSKAAAAADVAAAKLRPVLESAQPITCAGPVTEATPAPTAPVAWPIPHVVAPAPWAQPAVDWLNGVIDQANLQLRRVM</sequence>
<reference evidence="2" key="1">
    <citation type="submission" date="2017-12" db="EMBL/GenBank/DDBJ databases">
        <authorList>
            <person name="Thomas-White K."/>
            <person name="Wolfe A.J."/>
        </authorList>
    </citation>
    <scope>NUCLEOTIDE SEQUENCE</scope>
    <source>
        <strain evidence="2">UMB0763</strain>
    </source>
</reference>
<evidence type="ECO:0000256" key="1">
    <source>
        <dbReference type="SAM" id="SignalP"/>
    </source>
</evidence>
<dbReference type="AlphaFoldDB" id="A0AAF0YWD1"/>
<feature type="signal peptide" evidence="1">
    <location>
        <begin position="1"/>
        <end position="24"/>
    </location>
</feature>
<keyword evidence="1" id="KW-0732">Signal</keyword>
<reference evidence="2" key="2">
    <citation type="submission" date="2023-10" db="EMBL/GenBank/DDBJ databases">
        <authorList>
            <person name="Choi B."/>
        </authorList>
    </citation>
    <scope>NUCLEOTIDE SEQUENCE</scope>
    <source>
        <strain evidence="2">UMB0763</strain>
    </source>
</reference>
<accession>A0AAF0YWD1</accession>
<dbReference type="Gene3D" id="3.40.710.10">
    <property type="entry name" value="DD-peptidase/beta-lactamase superfamily"/>
    <property type="match status" value="1"/>
</dbReference>
<feature type="chain" id="PRO_5042172174" description="Serine hydrolase" evidence="1">
    <location>
        <begin position="25"/>
        <end position="298"/>
    </location>
</feature>
<dbReference type="KEGG" id="cpyr:CYJ47_02595"/>
<dbReference type="RefSeq" id="WP_101679408.1">
    <property type="nucleotide sequence ID" value="NZ_CAMYCO010000045.1"/>
</dbReference>
<dbReference type="EMBL" id="CP136958">
    <property type="protein sequence ID" value="WOT02683.1"/>
    <property type="molecule type" value="Genomic_DNA"/>
</dbReference>
<dbReference type="InterPro" id="IPR012338">
    <property type="entry name" value="Beta-lactam/transpept-like"/>
</dbReference>
<proteinExistence type="predicted"/>
<dbReference type="Proteomes" id="UP000234560">
    <property type="component" value="Chromosome"/>
</dbReference>